<comment type="similarity">
    <text evidence="1 2">In the N-terminal section; belongs to the HFCD (homo-oligomeric flavin containing Cys decarboxylase) superfamily.</text>
</comment>
<dbReference type="EC" id="4.1.1.36" evidence="1"/>
<keyword evidence="1 2" id="KW-0288">FMN</keyword>
<feature type="binding site" evidence="1">
    <location>
        <position position="335"/>
    </location>
    <ligand>
        <name>CTP</name>
        <dbReference type="ChEBI" id="CHEBI:37563"/>
    </ligand>
</feature>
<dbReference type="InterPro" id="IPR005252">
    <property type="entry name" value="CoaBC"/>
</dbReference>
<dbReference type="GO" id="GO:0046872">
    <property type="term" value="F:metal ion binding"/>
    <property type="evidence" value="ECO:0007669"/>
    <property type="project" value="UniProtKB-KW"/>
</dbReference>
<dbReference type="InterPro" id="IPR003382">
    <property type="entry name" value="Flavoprotein"/>
</dbReference>
<evidence type="ECO:0000259" key="4">
    <source>
        <dbReference type="Pfam" id="PF04127"/>
    </source>
</evidence>
<comment type="pathway">
    <text evidence="1 2">Cofactor biosynthesis; coenzyme A biosynthesis; CoA from (R)-pantothenate: step 2/5.</text>
</comment>
<organism evidence="5 6">
    <name type="scientific">Fluviibacter phosphoraccumulans</name>
    <dbReference type="NCBI Taxonomy" id="1751046"/>
    <lineage>
        <taxon>Bacteria</taxon>
        <taxon>Pseudomonadati</taxon>
        <taxon>Pseudomonadota</taxon>
        <taxon>Betaproteobacteria</taxon>
        <taxon>Rhodocyclales</taxon>
        <taxon>Fluviibacteraceae</taxon>
        <taxon>Fluviibacter</taxon>
    </lineage>
</organism>
<feature type="binding site" evidence="1">
    <location>
        <position position="353"/>
    </location>
    <ligand>
        <name>CTP</name>
        <dbReference type="ChEBI" id="CHEBI:37563"/>
    </ligand>
</feature>
<dbReference type="PANTHER" id="PTHR14359:SF6">
    <property type="entry name" value="PHOSPHOPANTOTHENOYLCYSTEINE DECARBOXYLASE"/>
    <property type="match status" value="1"/>
</dbReference>
<dbReference type="HAMAP" id="MF_02225">
    <property type="entry name" value="CoaBC"/>
    <property type="match status" value="1"/>
</dbReference>
<dbReference type="GO" id="GO:0015937">
    <property type="term" value="P:coenzyme A biosynthetic process"/>
    <property type="evidence" value="ECO:0007669"/>
    <property type="project" value="UniProtKB-UniRule"/>
</dbReference>
<dbReference type="RefSeq" id="WP_242451462.1">
    <property type="nucleotide sequence ID" value="NZ_AP019011.1"/>
</dbReference>
<feature type="binding site" evidence="1">
    <location>
        <begin position="317"/>
        <end position="320"/>
    </location>
    <ligand>
        <name>CTP</name>
        <dbReference type="ChEBI" id="CHEBI:37563"/>
    </ligand>
</feature>
<comment type="catalytic activity">
    <reaction evidence="1 2">
        <text>N-[(R)-4-phosphopantothenoyl]-L-cysteine + H(+) = (R)-4'-phosphopantetheine + CO2</text>
        <dbReference type="Rhea" id="RHEA:16793"/>
        <dbReference type="ChEBI" id="CHEBI:15378"/>
        <dbReference type="ChEBI" id="CHEBI:16526"/>
        <dbReference type="ChEBI" id="CHEBI:59458"/>
        <dbReference type="ChEBI" id="CHEBI:61723"/>
        <dbReference type="EC" id="4.1.1.36"/>
    </reaction>
</comment>
<dbReference type="PANTHER" id="PTHR14359">
    <property type="entry name" value="HOMO-OLIGOMERIC FLAVIN CONTAINING CYS DECARBOXYLASE FAMILY"/>
    <property type="match status" value="1"/>
</dbReference>
<dbReference type="SUPFAM" id="SSF52507">
    <property type="entry name" value="Homo-oligomeric flavin-containing Cys decarboxylases, HFCD"/>
    <property type="match status" value="1"/>
</dbReference>
<dbReference type="InterPro" id="IPR035929">
    <property type="entry name" value="CoaB-like_sf"/>
</dbReference>
<comment type="cofactor">
    <cofactor evidence="1">
        <name>FMN</name>
        <dbReference type="ChEBI" id="CHEBI:58210"/>
    </cofactor>
    <text evidence="1">Binds 1 FMN per subunit.</text>
</comment>
<feature type="active site" description="Proton donor" evidence="1">
    <location>
        <position position="166"/>
    </location>
</feature>
<dbReference type="Pfam" id="PF04127">
    <property type="entry name" value="DFP"/>
    <property type="match status" value="1"/>
</dbReference>
<comment type="similarity">
    <text evidence="1 2">In the C-terminal section; belongs to the PPC synthetase family.</text>
</comment>
<comment type="pathway">
    <text evidence="1 2">Cofactor biosynthesis; coenzyme A biosynthesis; CoA from (R)-pantothenate: step 3/5.</text>
</comment>
<evidence type="ECO:0000256" key="2">
    <source>
        <dbReference type="RuleBase" id="RU364078"/>
    </source>
</evidence>
<dbReference type="GO" id="GO:0004633">
    <property type="term" value="F:phosphopantothenoylcysteine decarboxylase activity"/>
    <property type="evidence" value="ECO:0007669"/>
    <property type="project" value="UniProtKB-UniRule"/>
</dbReference>
<dbReference type="EMBL" id="AP022345">
    <property type="protein sequence ID" value="BBU68698.1"/>
    <property type="molecule type" value="Genomic_DNA"/>
</dbReference>
<comment type="function">
    <text evidence="1">Catalyzes two sequential steps in the biosynthesis of coenzyme A. In the first step cysteine is conjugated to 4'-phosphopantothenate to form 4-phosphopantothenoylcysteine. In the second step the latter compound is decarboxylated to form 4'-phosphopantotheine.</text>
</comment>
<dbReference type="GO" id="GO:0004632">
    <property type="term" value="F:phosphopantothenate--cysteine ligase activity"/>
    <property type="evidence" value="ECO:0007669"/>
    <property type="project" value="UniProtKB-UniRule"/>
</dbReference>
<sequence>MMVCVQPTNELAGKKILLGVTGGIAAYKCAELVRLLKKAGAQVVVVMTEAATRFVTPLTFQALSGNPVAVDAWDPEHGGGMTHIDLTRAADLMVIAPASADFMAKVAQGRADDLLSALVLARDCPLAIAPAMNRQMWGNPATQRNKALLEQDGIALWGPGVGEQACGEVGEGRMLEACELAEAVIAALTPKQLSGKKIVMTAGPTFEPIDPVRGITNQSSGQMGYAMARAFAQAGADVVLVSGPVALATPLGVTRVSVQTAEQMRQAVMREIAQAQVFVGVAAVADYRPLEVAEHKLKKTASVDSDGGRTITLTPNPDILAEVASLPAAPYCVGFAAESQNLDDYAEAKRLRKRLPLVIGNLVSDGLGTADNCVTLYDETGRYPLPPLSKPVLARRLVDELAARLNKA</sequence>
<dbReference type="EC" id="6.3.2.5" evidence="1"/>
<comment type="cofactor">
    <cofactor evidence="1">
        <name>Mg(2+)</name>
        <dbReference type="ChEBI" id="CHEBI:18420"/>
    </cofactor>
</comment>
<feature type="domain" description="Flavoprotein" evidence="3">
    <location>
        <begin position="14"/>
        <end position="185"/>
    </location>
</feature>
<dbReference type="Gene3D" id="3.40.50.1950">
    <property type="entry name" value="Flavin prenyltransferase-like"/>
    <property type="match status" value="1"/>
</dbReference>
<dbReference type="NCBIfam" id="TIGR00521">
    <property type="entry name" value="coaBC_dfp"/>
    <property type="match status" value="1"/>
</dbReference>
<evidence type="ECO:0000313" key="5">
    <source>
        <dbReference type="EMBL" id="BBU68698.1"/>
    </source>
</evidence>
<keyword evidence="1 2" id="KW-0436">Ligase</keyword>
<reference evidence="6" key="1">
    <citation type="submission" date="2020-01" db="EMBL/GenBank/DDBJ databases">
        <title>Phosphoaccumulans saitamaens gen. nov., sp. nov., a polyphosphate accumulating bacterium isolated from surface river water.</title>
        <authorList>
            <person name="Watanabe K."/>
            <person name="Suda W."/>
        </authorList>
    </citation>
    <scope>NUCLEOTIDE SEQUENCE [LARGE SCALE GENOMIC DNA]</scope>
    <source>
        <strain evidence="6">ICHIAU1</strain>
    </source>
</reference>
<keyword evidence="1 2" id="KW-0456">Lyase</keyword>
<feature type="binding site" evidence="1">
    <location>
        <position position="286"/>
    </location>
    <ligand>
        <name>CTP</name>
        <dbReference type="ChEBI" id="CHEBI:37563"/>
    </ligand>
</feature>
<dbReference type="UniPathway" id="UPA00241">
    <property type="reaction ID" value="UER00353"/>
</dbReference>
<evidence type="ECO:0000259" key="3">
    <source>
        <dbReference type="Pfam" id="PF02441"/>
    </source>
</evidence>
<comment type="function">
    <text evidence="2">Catalyzes two steps in the biosynthesis of coenzyme A. In the first step cysteine is conjugated to 4'-phosphopantothenate to form 4-phosphopantothenoylcysteine, in the latter compound is decarboxylated to form 4'-phosphopantotheine.</text>
</comment>
<proteinExistence type="inferred from homology"/>
<dbReference type="GO" id="GO:0015941">
    <property type="term" value="P:pantothenate catabolic process"/>
    <property type="evidence" value="ECO:0007669"/>
    <property type="project" value="InterPro"/>
</dbReference>
<keyword evidence="1" id="KW-0479">Metal-binding</keyword>
<accession>A0A679HRH5</accession>
<dbReference type="Gene3D" id="3.40.50.10300">
    <property type="entry name" value="CoaB-like"/>
    <property type="match status" value="1"/>
</dbReference>
<gene>
    <name evidence="1 5" type="primary">coaBC</name>
    <name evidence="5" type="ORF">ICHIAU1_09810</name>
</gene>
<dbReference type="Pfam" id="PF02441">
    <property type="entry name" value="Flavoprotein"/>
    <property type="match status" value="1"/>
</dbReference>
<keyword evidence="1 2" id="KW-0285">Flavoprotein</keyword>
<feature type="region of interest" description="Phosphopantothenoylcysteine decarboxylase" evidence="1">
    <location>
        <begin position="1"/>
        <end position="197"/>
    </location>
</feature>
<dbReference type="SUPFAM" id="SSF102645">
    <property type="entry name" value="CoaB-like"/>
    <property type="match status" value="1"/>
</dbReference>
<dbReference type="GO" id="GO:0071513">
    <property type="term" value="C:phosphopantothenoylcysteine decarboxylase complex"/>
    <property type="evidence" value="ECO:0007669"/>
    <property type="project" value="TreeGrafter"/>
</dbReference>
<dbReference type="InterPro" id="IPR007085">
    <property type="entry name" value="DNA/pantothenate-metab_flavo_C"/>
</dbReference>
<keyword evidence="1 2" id="KW-0210">Decarboxylase</keyword>
<keyword evidence="1" id="KW-0511">Multifunctional enzyme</keyword>
<dbReference type="GO" id="GO:0010181">
    <property type="term" value="F:FMN binding"/>
    <property type="evidence" value="ECO:0007669"/>
    <property type="project" value="UniProtKB-UniRule"/>
</dbReference>
<keyword evidence="6" id="KW-1185">Reference proteome</keyword>
<feature type="region of interest" description="Phosphopantothenate--cysteine ligase" evidence="1">
    <location>
        <begin position="198"/>
        <end position="408"/>
    </location>
</feature>
<keyword evidence="1" id="KW-0460">Magnesium</keyword>
<dbReference type="AlphaFoldDB" id="A0A679HRH5"/>
<comment type="catalytic activity">
    <reaction evidence="1 2">
        <text>(R)-4'-phosphopantothenate + L-cysteine + CTP = N-[(R)-4-phosphopantothenoyl]-L-cysteine + CMP + diphosphate + H(+)</text>
        <dbReference type="Rhea" id="RHEA:19397"/>
        <dbReference type="ChEBI" id="CHEBI:10986"/>
        <dbReference type="ChEBI" id="CHEBI:15378"/>
        <dbReference type="ChEBI" id="CHEBI:33019"/>
        <dbReference type="ChEBI" id="CHEBI:35235"/>
        <dbReference type="ChEBI" id="CHEBI:37563"/>
        <dbReference type="ChEBI" id="CHEBI:59458"/>
        <dbReference type="ChEBI" id="CHEBI:60377"/>
        <dbReference type="EC" id="6.3.2.5"/>
    </reaction>
</comment>
<dbReference type="Proteomes" id="UP000463961">
    <property type="component" value="Chromosome"/>
</dbReference>
<dbReference type="InterPro" id="IPR036551">
    <property type="entry name" value="Flavin_trans-like"/>
</dbReference>
<evidence type="ECO:0000256" key="1">
    <source>
        <dbReference type="HAMAP-Rule" id="MF_02225"/>
    </source>
</evidence>
<feature type="domain" description="DNA/pantothenate metabolism flavoprotein C-terminal" evidence="4">
    <location>
        <begin position="193"/>
        <end position="403"/>
    </location>
</feature>
<protein>
    <recommendedName>
        <fullName evidence="1">Coenzyme A biosynthesis bifunctional protein CoaBC</fullName>
    </recommendedName>
    <alternativeName>
        <fullName evidence="1">DNA/pantothenate metabolism flavoprotein</fullName>
    </alternativeName>
    <alternativeName>
        <fullName evidence="1">Phosphopantothenoylcysteine synthetase/decarboxylase</fullName>
        <shortName evidence="1">PPCS-PPCDC</shortName>
    </alternativeName>
    <domain>
        <recommendedName>
            <fullName evidence="1">Phosphopantothenoylcysteine decarboxylase</fullName>
            <shortName evidence="1">PPC decarboxylase</shortName>
            <shortName evidence="1">PPC-DC</shortName>
            <ecNumber evidence="1">4.1.1.36</ecNumber>
        </recommendedName>
        <alternativeName>
            <fullName evidence="1">CoaC</fullName>
        </alternativeName>
    </domain>
    <domain>
        <recommendedName>
            <fullName evidence="1">Phosphopantothenate--cysteine ligase</fullName>
            <ecNumber evidence="1">6.3.2.5</ecNumber>
        </recommendedName>
        <alternativeName>
            <fullName evidence="1">CoaB</fullName>
        </alternativeName>
        <alternativeName>
            <fullName evidence="1">Phosphopantothenoylcysteine synthetase</fullName>
            <shortName evidence="1">PPC synthetase</shortName>
            <shortName evidence="1">PPC-S</shortName>
        </alternativeName>
    </domain>
</protein>
<feature type="binding site" evidence="1">
    <location>
        <position position="349"/>
    </location>
    <ligand>
        <name>CTP</name>
        <dbReference type="ChEBI" id="CHEBI:37563"/>
    </ligand>
</feature>
<evidence type="ECO:0000313" key="6">
    <source>
        <dbReference type="Proteomes" id="UP000463961"/>
    </source>
</evidence>
<name>A0A679HRH5_9RHOO</name>
<feature type="binding site" evidence="1">
    <location>
        <position position="296"/>
    </location>
    <ligand>
        <name>CTP</name>
        <dbReference type="ChEBI" id="CHEBI:37563"/>
    </ligand>
</feature>
<comment type="caution">
    <text evidence="1">Lacks conserved residue(s) required for the propagation of feature annotation.</text>
</comment>